<dbReference type="GO" id="GO:0005975">
    <property type="term" value="P:carbohydrate metabolic process"/>
    <property type="evidence" value="ECO:0007669"/>
    <property type="project" value="TreeGrafter"/>
</dbReference>
<feature type="compositionally biased region" description="Basic and acidic residues" evidence="1">
    <location>
        <begin position="298"/>
        <end position="313"/>
    </location>
</feature>
<evidence type="ECO:0008006" key="4">
    <source>
        <dbReference type="Google" id="ProtNLM"/>
    </source>
</evidence>
<evidence type="ECO:0000313" key="3">
    <source>
        <dbReference type="Proteomes" id="UP000317648"/>
    </source>
</evidence>
<dbReference type="Proteomes" id="UP000317648">
    <property type="component" value="Chromosome"/>
</dbReference>
<dbReference type="PANTHER" id="PTHR22901">
    <property type="entry name" value="SIALATE O-ACETYLESTERASE"/>
    <property type="match status" value="1"/>
</dbReference>
<dbReference type="EMBL" id="CP036433">
    <property type="protein sequence ID" value="QDU95822.1"/>
    <property type="molecule type" value="Genomic_DNA"/>
</dbReference>
<accession>A0A518DVF9</accession>
<protein>
    <recommendedName>
        <fullName evidence="4">Sialate O-acetylesterase domain-containing protein</fullName>
    </recommendedName>
</protein>
<dbReference type="OrthoDB" id="224124at2"/>
<dbReference type="PANTHER" id="PTHR22901:SF0">
    <property type="entry name" value="SIALATE O-ACETYLESTERASE"/>
    <property type="match status" value="1"/>
</dbReference>
<dbReference type="InterPro" id="IPR039329">
    <property type="entry name" value="SIAE"/>
</dbReference>
<dbReference type="RefSeq" id="WP_145054515.1">
    <property type="nucleotide sequence ID" value="NZ_CP036433.1"/>
</dbReference>
<dbReference type="AlphaFoldDB" id="A0A518DVF9"/>
<evidence type="ECO:0000256" key="1">
    <source>
        <dbReference type="SAM" id="MobiDB-lite"/>
    </source>
</evidence>
<sequence length="641" mass="70845">MSTPVLKASSTAMFGLCLVLTATLVVLLKLPAHAQQMPRADVVEVPAIGEGLCVSNVFQSNMVLQRDKPIHVWGWAAPTEQVTVAFAGEQATAMAGKDRAWKVTLPAVSANSKPQQITVQGNSTSIALDNILVGDVWVLGGQSNMEFPLTNVENGSLEIISANFPEIRILSVPHDKGPELKQGFARLHQWSDWSGRHFRKGDWDVCTPETVRELSAIGYVFARRVHKAANVPIGVIDASRGGSTVETWTPLPVLRAMDSELTRARLAKWDADIAAWDPQQDLENRIASHLAYVERMSKEGKPIPNNRKEKPSDLRPGPIGNHNHPGHCYAGMIAPLAGLSVKGAIFHQGYNNAFDGSAGADMYRDIFPEMIKAWRTAFGDAEMPFGILSLCTAGNPQTGDDYCEKMFDAGVEIRAAQYQTFLDFYNAGDENIGFVSTYDLRRRSYHPQVKIPAGERIARWALATQYGFDRELQWKPPMLLSIEKQDGALLLKLDADVSDPEDGAIEGFAIAGADRKFHPADVAYSEKGKDNRGQVQYDRKRLVLTSPMVSEPIHYRYAWGRNPLANLQATGNKDLPFATQRSDDWKMEEVPLGVLGDEVTLPLSRGDKNKFIQALREQDRQRKLKEAEQFIEENGGTQSPG</sequence>
<dbReference type="KEGG" id="lcre:Pla8534_36390"/>
<organism evidence="2 3">
    <name type="scientific">Lignipirellula cremea</name>
    <dbReference type="NCBI Taxonomy" id="2528010"/>
    <lineage>
        <taxon>Bacteria</taxon>
        <taxon>Pseudomonadati</taxon>
        <taxon>Planctomycetota</taxon>
        <taxon>Planctomycetia</taxon>
        <taxon>Pirellulales</taxon>
        <taxon>Pirellulaceae</taxon>
        <taxon>Lignipirellula</taxon>
    </lineage>
</organism>
<gene>
    <name evidence="2" type="ORF">Pla8534_36390</name>
</gene>
<reference evidence="2 3" key="1">
    <citation type="submission" date="2019-02" db="EMBL/GenBank/DDBJ databases">
        <title>Deep-cultivation of Planctomycetes and their phenomic and genomic characterization uncovers novel biology.</title>
        <authorList>
            <person name="Wiegand S."/>
            <person name="Jogler M."/>
            <person name="Boedeker C."/>
            <person name="Pinto D."/>
            <person name="Vollmers J."/>
            <person name="Rivas-Marin E."/>
            <person name="Kohn T."/>
            <person name="Peeters S.H."/>
            <person name="Heuer A."/>
            <person name="Rast P."/>
            <person name="Oberbeckmann S."/>
            <person name="Bunk B."/>
            <person name="Jeske O."/>
            <person name="Meyerdierks A."/>
            <person name="Storesund J.E."/>
            <person name="Kallscheuer N."/>
            <person name="Luecker S."/>
            <person name="Lage O.M."/>
            <person name="Pohl T."/>
            <person name="Merkel B.J."/>
            <person name="Hornburger P."/>
            <person name="Mueller R.-W."/>
            <person name="Bruemmer F."/>
            <person name="Labrenz M."/>
            <person name="Spormann A.M."/>
            <person name="Op den Camp H."/>
            <person name="Overmann J."/>
            <person name="Amann R."/>
            <person name="Jetten M.S.M."/>
            <person name="Mascher T."/>
            <person name="Medema M.H."/>
            <person name="Devos D.P."/>
            <person name="Kaster A.-K."/>
            <person name="Ovreas L."/>
            <person name="Rohde M."/>
            <person name="Galperin M.Y."/>
            <person name="Jogler C."/>
        </authorList>
    </citation>
    <scope>NUCLEOTIDE SEQUENCE [LARGE SCALE GENOMIC DNA]</scope>
    <source>
        <strain evidence="2 3">Pla85_3_4</strain>
    </source>
</reference>
<dbReference type="InterPro" id="IPR036514">
    <property type="entry name" value="SGNH_hydro_sf"/>
</dbReference>
<proteinExistence type="predicted"/>
<dbReference type="GO" id="GO:0001681">
    <property type="term" value="F:sialate O-acetylesterase activity"/>
    <property type="evidence" value="ECO:0007669"/>
    <property type="project" value="InterPro"/>
</dbReference>
<name>A0A518DVF9_9BACT</name>
<dbReference type="Gene3D" id="3.40.50.1110">
    <property type="entry name" value="SGNH hydrolase"/>
    <property type="match status" value="1"/>
</dbReference>
<keyword evidence="3" id="KW-1185">Reference proteome</keyword>
<evidence type="ECO:0000313" key="2">
    <source>
        <dbReference type="EMBL" id="QDU95822.1"/>
    </source>
</evidence>
<dbReference type="SUPFAM" id="SSF52266">
    <property type="entry name" value="SGNH hydrolase"/>
    <property type="match status" value="1"/>
</dbReference>
<feature type="region of interest" description="Disordered" evidence="1">
    <location>
        <begin position="298"/>
        <end position="321"/>
    </location>
</feature>